<keyword evidence="5" id="KW-0862">Zinc</keyword>
<organism evidence="10 11">
    <name type="scientific">Senna tora</name>
    <dbReference type="NCBI Taxonomy" id="362788"/>
    <lineage>
        <taxon>Eukaryota</taxon>
        <taxon>Viridiplantae</taxon>
        <taxon>Streptophyta</taxon>
        <taxon>Embryophyta</taxon>
        <taxon>Tracheophyta</taxon>
        <taxon>Spermatophyta</taxon>
        <taxon>Magnoliopsida</taxon>
        <taxon>eudicotyledons</taxon>
        <taxon>Gunneridae</taxon>
        <taxon>Pentapetalae</taxon>
        <taxon>rosids</taxon>
        <taxon>fabids</taxon>
        <taxon>Fabales</taxon>
        <taxon>Fabaceae</taxon>
        <taxon>Caesalpinioideae</taxon>
        <taxon>Cassia clade</taxon>
        <taxon>Senna</taxon>
    </lineage>
</organism>
<evidence type="ECO:0000256" key="2">
    <source>
        <dbReference type="ARBA" id="ARBA00007497"/>
    </source>
</evidence>
<evidence type="ECO:0000256" key="4">
    <source>
        <dbReference type="ARBA" id="ARBA00022771"/>
    </source>
</evidence>
<dbReference type="GO" id="GO:0005654">
    <property type="term" value="C:nucleoplasm"/>
    <property type="evidence" value="ECO:0007669"/>
    <property type="project" value="UniProtKB-SubCell"/>
</dbReference>
<dbReference type="PANTHER" id="PTHR13316:SF0">
    <property type="entry name" value="ZINC FINGER CCHC DOMAIN-CONTAINING PROTEIN 8"/>
    <property type="match status" value="1"/>
</dbReference>
<accession>A0A834TDN4</accession>
<protein>
    <submittedName>
        <fullName evidence="10">Zinc finger CCHC domain-containing protein 8</fullName>
    </submittedName>
</protein>
<dbReference type="GO" id="GO:0003723">
    <property type="term" value="F:RNA binding"/>
    <property type="evidence" value="ECO:0007669"/>
    <property type="project" value="TreeGrafter"/>
</dbReference>
<comment type="subcellular location">
    <subcellularLocation>
        <location evidence="1">Nucleus</location>
        <location evidence="1">Nucleoplasm</location>
    </subcellularLocation>
</comment>
<dbReference type="InterPro" id="IPR006568">
    <property type="entry name" value="PSP_pro-rich"/>
</dbReference>
<evidence type="ECO:0000256" key="5">
    <source>
        <dbReference type="ARBA" id="ARBA00022833"/>
    </source>
</evidence>
<evidence type="ECO:0000256" key="7">
    <source>
        <dbReference type="PROSITE-ProRule" id="PRU00047"/>
    </source>
</evidence>
<feature type="compositionally biased region" description="Polar residues" evidence="8">
    <location>
        <begin position="537"/>
        <end position="546"/>
    </location>
</feature>
<evidence type="ECO:0000259" key="9">
    <source>
        <dbReference type="PROSITE" id="PS50158"/>
    </source>
</evidence>
<feature type="region of interest" description="Disordered" evidence="8">
    <location>
        <begin position="1"/>
        <end position="46"/>
    </location>
</feature>
<dbReference type="InterPro" id="IPR001878">
    <property type="entry name" value="Znf_CCHC"/>
</dbReference>
<feature type="region of interest" description="Disordered" evidence="8">
    <location>
        <begin position="341"/>
        <end position="373"/>
    </location>
</feature>
<dbReference type="GO" id="GO:0071013">
    <property type="term" value="C:catalytic step 2 spliceosome"/>
    <property type="evidence" value="ECO:0007669"/>
    <property type="project" value="TreeGrafter"/>
</dbReference>
<dbReference type="EMBL" id="JAAIUW010000008">
    <property type="protein sequence ID" value="KAF7820013.1"/>
    <property type="molecule type" value="Genomic_DNA"/>
</dbReference>
<feature type="compositionally biased region" description="Polar residues" evidence="8">
    <location>
        <begin position="25"/>
        <end position="39"/>
    </location>
</feature>
<evidence type="ECO:0000256" key="6">
    <source>
        <dbReference type="ARBA" id="ARBA00023242"/>
    </source>
</evidence>
<evidence type="ECO:0000313" key="10">
    <source>
        <dbReference type="EMBL" id="KAF7820013.1"/>
    </source>
</evidence>
<dbReference type="GO" id="GO:0008270">
    <property type="term" value="F:zinc ion binding"/>
    <property type="evidence" value="ECO:0007669"/>
    <property type="project" value="UniProtKB-KW"/>
</dbReference>
<evidence type="ECO:0000256" key="8">
    <source>
        <dbReference type="SAM" id="MobiDB-lite"/>
    </source>
</evidence>
<evidence type="ECO:0000256" key="1">
    <source>
        <dbReference type="ARBA" id="ARBA00004642"/>
    </source>
</evidence>
<evidence type="ECO:0000313" key="11">
    <source>
        <dbReference type="Proteomes" id="UP000634136"/>
    </source>
</evidence>
<dbReference type="Proteomes" id="UP000634136">
    <property type="component" value="Unassembled WGS sequence"/>
</dbReference>
<dbReference type="Pfam" id="PF04046">
    <property type="entry name" value="PSP"/>
    <property type="match status" value="1"/>
</dbReference>
<evidence type="ECO:0000256" key="3">
    <source>
        <dbReference type="ARBA" id="ARBA00022723"/>
    </source>
</evidence>
<feature type="compositionally biased region" description="Polar residues" evidence="8">
    <location>
        <begin position="351"/>
        <end position="360"/>
    </location>
</feature>
<sequence length="621" mass="69390">MDDGDLNGLPSTSDSGSGSEKSKTQYGCSGIDSQHTSSGHKQDRLNGENLAKDYVENHSLMETEDNVIGSINTGCRDENNEKCVSACTQPSHILDEKDKMENEKVCTTKDCIQIQDAHCMKETNLGKGLVDSQSTLQVNFELTETVVAPEEQKCENSGVISENGCQTFGDECPNRSHSRSTSLGVKRSRISVDEHQPSVHVVYNSLTKASKEKLEGLLKQWSEWHAQHVCLSKDPSEVLEYGEDTFFPALHIGLEKTSAVSFWMDNQITKEQNKGFTPLDGNSVPLYDRGYALGLTSADGSSNVEGGPEIVDPAARCFNCGSYTHSLRECPRPRDNAAVNIARKQHKSKRNQNASRNPTRYYQDPPAGKYDGLRPGVLDAETRQLLGLGELDPPPWLNRMRDLGYPPGYLDVDEDQPSGITIYGDEEIREQEDGEILEADYPKSKRKMTVEFPGINAPIPENADERLWTAASSSSDISRNRPQHRSNYSSTDYGSRGYYRDRRSSADFVDDGPPGDPGHSSSKYSFHPRYGGYDNDYSPQSPSWGRSLSDRSWRSPLYDEGPVNPSSFSFHYSAMERLVSPRDPDSGRPNNSWTESQYDRDLGRSSRTKDYSEGRHHRSWR</sequence>
<keyword evidence="3" id="KW-0479">Metal-binding</keyword>
<feature type="region of interest" description="Disordered" evidence="8">
    <location>
        <begin position="470"/>
        <end position="558"/>
    </location>
</feature>
<dbReference type="PROSITE" id="PS50158">
    <property type="entry name" value="ZF_CCHC"/>
    <property type="match status" value="1"/>
</dbReference>
<proteinExistence type="inferred from homology"/>
<comment type="similarity">
    <text evidence="2">Belongs to the ZCCHC8 family.</text>
</comment>
<dbReference type="PANTHER" id="PTHR13316">
    <property type="entry name" value="ZINC FINGER, CCHC DOMAIN CONTAINING 8"/>
    <property type="match status" value="1"/>
</dbReference>
<keyword evidence="4 7" id="KW-0863">Zinc-finger</keyword>
<dbReference type="SMART" id="SM00581">
    <property type="entry name" value="PSP"/>
    <property type="match status" value="1"/>
</dbReference>
<comment type="caution">
    <text evidence="10">The sequence shown here is derived from an EMBL/GenBank/DDBJ whole genome shotgun (WGS) entry which is preliminary data.</text>
</comment>
<dbReference type="AlphaFoldDB" id="A0A834TDN4"/>
<dbReference type="OrthoDB" id="8026949at2759"/>
<feature type="region of interest" description="Disordered" evidence="8">
    <location>
        <begin position="579"/>
        <end position="621"/>
    </location>
</feature>
<reference evidence="10" key="1">
    <citation type="submission" date="2020-09" db="EMBL/GenBank/DDBJ databases">
        <title>Genome-Enabled Discovery of Anthraquinone Biosynthesis in Senna tora.</title>
        <authorList>
            <person name="Kang S.-H."/>
            <person name="Pandey R.P."/>
            <person name="Lee C.-M."/>
            <person name="Sim J.-S."/>
            <person name="Jeong J.-T."/>
            <person name="Choi B.-S."/>
            <person name="Jung M."/>
            <person name="Ginzburg D."/>
            <person name="Zhao K."/>
            <person name="Won S.Y."/>
            <person name="Oh T.-J."/>
            <person name="Yu Y."/>
            <person name="Kim N.-H."/>
            <person name="Lee O.R."/>
            <person name="Lee T.-H."/>
            <person name="Bashyal P."/>
            <person name="Kim T.-S."/>
            <person name="Lee W.-H."/>
            <person name="Kawkins C."/>
            <person name="Kim C.-K."/>
            <person name="Kim J.S."/>
            <person name="Ahn B.O."/>
            <person name="Rhee S.Y."/>
            <person name="Sohng J.K."/>
        </authorList>
    </citation>
    <scope>NUCLEOTIDE SEQUENCE</scope>
    <source>
        <tissue evidence="10">Leaf</tissue>
    </source>
</reference>
<feature type="domain" description="CCHC-type" evidence="9">
    <location>
        <begin position="316"/>
        <end position="332"/>
    </location>
</feature>
<dbReference type="InterPro" id="IPR052115">
    <property type="entry name" value="NEXT_complex_subunit_ZCCHC8"/>
</dbReference>
<name>A0A834TDN4_9FABA</name>
<gene>
    <name evidence="10" type="ORF">G2W53_025468</name>
</gene>
<keyword evidence="6" id="KW-0539">Nucleus</keyword>
<feature type="compositionally biased region" description="Basic and acidic residues" evidence="8">
    <location>
        <begin position="597"/>
        <end position="614"/>
    </location>
</feature>
<keyword evidence="11" id="KW-1185">Reference proteome</keyword>